<evidence type="ECO:0000256" key="5">
    <source>
        <dbReference type="HAMAP-Rule" id="MF_00948"/>
    </source>
</evidence>
<dbReference type="PANTHER" id="PTHR30265">
    <property type="entry name" value="RHO-INTERACTING TRANSCRIPTION TERMINATION FACTOR NUSG"/>
    <property type="match status" value="1"/>
</dbReference>
<dbReference type="InterPro" id="IPR015869">
    <property type="entry name" value="Transcrpt_antiterm_NusG_bac_CS"/>
</dbReference>
<dbReference type="InterPro" id="IPR005824">
    <property type="entry name" value="KOW"/>
</dbReference>
<dbReference type="GO" id="GO:0006353">
    <property type="term" value="P:DNA-templated transcription termination"/>
    <property type="evidence" value="ECO:0007669"/>
    <property type="project" value="UniProtKB-UniRule"/>
</dbReference>
<keyword evidence="3 5" id="KW-0805">Transcription regulation</keyword>
<dbReference type="Pfam" id="PF02357">
    <property type="entry name" value="NusG"/>
    <property type="match status" value="1"/>
</dbReference>
<dbReference type="InterPro" id="IPR043425">
    <property type="entry name" value="NusG-like"/>
</dbReference>
<dbReference type="InterPro" id="IPR001062">
    <property type="entry name" value="Transcrpt_antiterm_NusG"/>
</dbReference>
<evidence type="ECO:0000313" key="12">
    <source>
        <dbReference type="Proteomes" id="UP000315440"/>
    </source>
</evidence>
<dbReference type="InterPro" id="IPR036735">
    <property type="entry name" value="NGN_dom_sf"/>
</dbReference>
<feature type="domain" description="NusG-like N-terminal" evidence="9">
    <location>
        <begin position="119"/>
        <end position="227"/>
    </location>
</feature>
<evidence type="ECO:0000256" key="3">
    <source>
        <dbReference type="ARBA" id="ARBA00023015"/>
    </source>
</evidence>
<dbReference type="InterPro" id="IPR008991">
    <property type="entry name" value="Translation_prot_SH3-like_sf"/>
</dbReference>
<dbReference type="PROSITE" id="PS01014">
    <property type="entry name" value="NUSG"/>
    <property type="match status" value="1"/>
</dbReference>
<protein>
    <recommendedName>
        <fullName evidence="5 6">Transcription termination/antitermination protein NusG</fullName>
    </recommendedName>
</protein>
<organism evidence="11 12">
    <name type="scientific">Pseudobythopirellula maris</name>
    <dbReference type="NCBI Taxonomy" id="2527991"/>
    <lineage>
        <taxon>Bacteria</taxon>
        <taxon>Pseudomonadati</taxon>
        <taxon>Planctomycetota</taxon>
        <taxon>Planctomycetia</taxon>
        <taxon>Pirellulales</taxon>
        <taxon>Lacipirellulaceae</taxon>
        <taxon>Pseudobythopirellula</taxon>
    </lineage>
</organism>
<keyword evidence="2 5" id="KW-0889">Transcription antitermination</keyword>
<dbReference type="EMBL" id="SJPQ01000002">
    <property type="protein sequence ID" value="TWT88142.1"/>
    <property type="molecule type" value="Genomic_DNA"/>
</dbReference>
<feature type="region of interest" description="Disordered" evidence="8">
    <location>
        <begin position="1"/>
        <end position="79"/>
    </location>
</feature>
<dbReference type="Proteomes" id="UP000315440">
    <property type="component" value="Unassembled WGS sequence"/>
</dbReference>
<evidence type="ECO:0000256" key="7">
    <source>
        <dbReference type="RuleBase" id="RU000538"/>
    </source>
</evidence>
<feature type="domain" description="KOW" evidence="10">
    <location>
        <begin position="240"/>
        <end position="267"/>
    </location>
</feature>
<evidence type="ECO:0000259" key="9">
    <source>
        <dbReference type="SMART" id="SM00738"/>
    </source>
</evidence>
<evidence type="ECO:0000256" key="1">
    <source>
        <dbReference type="ARBA" id="ARBA00022472"/>
    </source>
</evidence>
<comment type="caution">
    <text evidence="11">The sequence shown here is derived from an EMBL/GenBank/DDBJ whole genome shotgun (WGS) entry which is preliminary data.</text>
</comment>
<dbReference type="InterPro" id="IPR006645">
    <property type="entry name" value="NGN-like_dom"/>
</dbReference>
<dbReference type="InterPro" id="IPR014722">
    <property type="entry name" value="Rib_uL2_dom2"/>
</dbReference>
<evidence type="ECO:0000256" key="2">
    <source>
        <dbReference type="ARBA" id="ARBA00022814"/>
    </source>
</evidence>
<dbReference type="SMART" id="SM00738">
    <property type="entry name" value="NGN"/>
    <property type="match status" value="1"/>
</dbReference>
<feature type="compositionally biased region" description="Acidic residues" evidence="8">
    <location>
        <begin position="47"/>
        <end position="63"/>
    </location>
</feature>
<evidence type="ECO:0000256" key="8">
    <source>
        <dbReference type="SAM" id="MobiDB-lite"/>
    </source>
</evidence>
<dbReference type="GO" id="GO:0031564">
    <property type="term" value="P:transcription antitermination"/>
    <property type="evidence" value="ECO:0007669"/>
    <property type="project" value="UniProtKB-UniRule"/>
</dbReference>
<evidence type="ECO:0000256" key="4">
    <source>
        <dbReference type="ARBA" id="ARBA00023163"/>
    </source>
</evidence>
<feature type="compositionally biased region" description="Basic and acidic residues" evidence="8">
    <location>
        <begin position="1"/>
        <end position="13"/>
    </location>
</feature>
<dbReference type="NCBIfam" id="TIGR00922">
    <property type="entry name" value="nusG"/>
    <property type="match status" value="1"/>
</dbReference>
<dbReference type="Gene3D" id="3.30.70.940">
    <property type="entry name" value="NusG, N-terminal domain"/>
    <property type="match status" value="1"/>
</dbReference>
<feature type="compositionally biased region" description="Low complexity" evidence="8">
    <location>
        <begin position="31"/>
        <end position="46"/>
    </location>
</feature>
<dbReference type="CDD" id="cd09891">
    <property type="entry name" value="NGN_Bact_1"/>
    <property type="match status" value="1"/>
</dbReference>
<keyword evidence="4 5" id="KW-0804">Transcription</keyword>
<evidence type="ECO:0000256" key="6">
    <source>
        <dbReference type="NCBIfam" id="TIGR00922"/>
    </source>
</evidence>
<evidence type="ECO:0000313" key="11">
    <source>
        <dbReference type="EMBL" id="TWT88142.1"/>
    </source>
</evidence>
<dbReference type="SUPFAM" id="SSF50104">
    <property type="entry name" value="Translation proteins SH3-like domain"/>
    <property type="match status" value="1"/>
</dbReference>
<dbReference type="HAMAP" id="MF_00948">
    <property type="entry name" value="NusG"/>
    <property type="match status" value="1"/>
</dbReference>
<name>A0A5C5ZL31_9BACT</name>
<dbReference type="GO" id="GO:0032784">
    <property type="term" value="P:regulation of DNA-templated transcription elongation"/>
    <property type="evidence" value="ECO:0007669"/>
    <property type="project" value="InterPro"/>
</dbReference>
<proteinExistence type="inferred from homology"/>
<feature type="compositionally biased region" description="Low complexity" evidence="8">
    <location>
        <begin position="64"/>
        <end position="76"/>
    </location>
</feature>
<evidence type="ECO:0000259" key="10">
    <source>
        <dbReference type="SMART" id="SM00739"/>
    </source>
</evidence>
<sequence length="294" mass="32060">MSEEVAKDEKLETDAPAAPAPEGDASRAEGDAPADQQAAQAPATEQAEAEESAADQGESEGDLTDVSSTDSPSSVPGLTAQELEDLNAAEEAMEIDEEPPAVAPAGPIEMDDDDEEEIRHDWYILKVQSNRERTSAVALKRKVAIEGIDHLFGEIIVPTEKVTEFKNGKKKIVERKIWPGYIAVQMHVNDDTWFAIRETAGIGDFTGASGKPAPMQPHEIAMILHQEEEETEDTPKLNIKFAVGDKVKVKDGNFENFEGDVDSIDPQSGKVTVMISIFGRSTPVELEYWQVETL</sequence>
<dbReference type="PRINTS" id="PR00338">
    <property type="entry name" value="NUSGTNSCPFCT"/>
</dbReference>
<dbReference type="Gene3D" id="2.30.30.30">
    <property type="match status" value="1"/>
</dbReference>
<dbReference type="SMART" id="SM00739">
    <property type="entry name" value="KOW"/>
    <property type="match status" value="1"/>
</dbReference>
<keyword evidence="12" id="KW-1185">Reference proteome</keyword>
<dbReference type="InterPro" id="IPR047050">
    <property type="entry name" value="NGN"/>
</dbReference>
<reference evidence="11 12" key="1">
    <citation type="submission" date="2019-02" db="EMBL/GenBank/DDBJ databases">
        <title>Deep-cultivation of Planctomycetes and their phenomic and genomic characterization uncovers novel biology.</title>
        <authorList>
            <person name="Wiegand S."/>
            <person name="Jogler M."/>
            <person name="Boedeker C."/>
            <person name="Pinto D."/>
            <person name="Vollmers J."/>
            <person name="Rivas-Marin E."/>
            <person name="Kohn T."/>
            <person name="Peeters S.H."/>
            <person name="Heuer A."/>
            <person name="Rast P."/>
            <person name="Oberbeckmann S."/>
            <person name="Bunk B."/>
            <person name="Jeske O."/>
            <person name="Meyerdierks A."/>
            <person name="Storesund J.E."/>
            <person name="Kallscheuer N."/>
            <person name="Luecker S."/>
            <person name="Lage O.M."/>
            <person name="Pohl T."/>
            <person name="Merkel B.J."/>
            <person name="Hornburger P."/>
            <person name="Mueller R.-W."/>
            <person name="Bruemmer F."/>
            <person name="Labrenz M."/>
            <person name="Spormann A.M."/>
            <person name="Op Den Camp H."/>
            <person name="Overmann J."/>
            <person name="Amann R."/>
            <person name="Jetten M.S.M."/>
            <person name="Mascher T."/>
            <person name="Medema M.H."/>
            <person name="Devos D.P."/>
            <person name="Kaster A.-K."/>
            <person name="Ovreas L."/>
            <person name="Rohde M."/>
            <person name="Galperin M.Y."/>
            <person name="Jogler C."/>
        </authorList>
    </citation>
    <scope>NUCLEOTIDE SEQUENCE [LARGE SCALE GENOMIC DNA]</scope>
    <source>
        <strain evidence="11 12">Mal64</strain>
    </source>
</reference>
<accession>A0A5C5ZL31</accession>
<comment type="similarity">
    <text evidence="5 7">Belongs to the NusG family.</text>
</comment>
<keyword evidence="1 5" id="KW-0806">Transcription termination</keyword>
<dbReference type="CDD" id="cd06091">
    <property type="entry name" value="KOW_NusG"/>
    <property type="match status" value="1"/>
</dbReference>
<dbReference type="GO" id="GO:0006354">
    <property type="term" value="P:DNA-templated transcription elongation"/>
    <property type="evidence" value="ECO:0007669"/>
    <property type="project" value="UniProtKB-UniRule"/>
</dbReference>
<dbReference type="RefSeq" id="WP_146398947.1">
    <property type="nucleotide sequence ID" value="NZ_SJPQ01000002.1"/>
</dbReference>
<dbReference type="OrthoDB" id="9809075at2"/>
<dbReference type="AlphaFoldDB" id="A0A5C5ZL31"/>
<comment type="function">
    <text evidence="5 7">Participates in transcription elongation, termination and antitermination.</text>
</comment>
<dbReference type="SUPFAM" id="SSF82679">
    <property type="entry name" value="N-utilization substance G protein NusG, N-terminal domain"/>
    <property type="match status" value="1"/>
</dbReference>
<gene>
    <name evidence="5" type="primary">nusG</name>
    <name evidence="11" type="ORF">Mal64_16140</name>
</gene>
<dbReference type="GO" id="GO:0005829">
    <property type="term" value="C:cytosol"/>
    <property type="evidence" value="ECO:0007669"/>
    <property type="project" value="TreeGrafter"/>
</dbReference>
<feature type="region of interest" description="Disordered" evidence="8">
    <location>
        <begin position="93"/>
        <end position="114"/>
    </location>
</feature>
<dbReference type="PANTHER" id="PTHR30265:SF2">
    <property type="entry name" value="TRANSCRIPTION TERMINATION_ANTITERMINATION PROTEIN NUSG"/>
    <property type="match status" value="1"/>
</dbReference>